<dbReference type="Proteomes" id="UP001499924">
    <property type="component" value="Unassembled WGS sequence"/>
</dbReference>
<dbReference type="Pfam" id="PF00501">
    <property type="entry name" value="AMP-binding"/>
    <property type="match status" value="1"/>
</dbReference>
<sequence length="459" mass="48740">MQATAVAPFPLQRTRLQAEMLAAYDELIPRMAWNRNRLQDHQRGRLRALLRHASGRSPFHAGRLAGLDVDAIEPEDLSALPVMTKADLMHHFDDVVTDRRMTLAAAEDALAAARDEPAIVNGSALALATGGSAGRRGVFLADGPACVQVLGSLSRGLVATLRAAGAPPGGLRIAMVAADSPVHATGAASWLTAGGGLPFHFVPVPVTVPMDELVGRLNAIAPMALYGYPTMLARLAAEQRAGRLRINPAMVTCTSETLTAELRTAIRTGFGVPVINTFGSTEGLIGSSLPDDDVLTFAEDGCIVELVDEHDRPVATGTPSAAVLITVLENRLQPLIRYRLTDTFVEQPPVEAHGYLRARVDGRSDEVLHFGDVSLHPLVVRSVLAHTPNVVDYRVQQTPRGVAVSALAPHGADPEPLRVGLTTALASAGLPDPEVTVDVVAELRGDPYSGKLRRFVPLP</sequence>
<proteinExistence type="predicted"/>
<gene>
    <name evidence="2" type="ORF">GCM10010531_10350</name>
</gene>
<dbReference type="InterPro" id="IPR053158">
    <property type="entry name" value="CapK_Type1_Caps_Biosynth"/>
</dbReference>
<evidence type="ECO:0000313" key="3">
    <source>
        <dbReference type="Proteomes" id="UP001499924"/>
    </source>
</evidence>
<comment type="caution">
    <text evidence="2">The sequence shown here is derived from an EMBL/GenBank/DDBJ whole genome shotgun (WGS) entry which is preliminary data.</text>
</comment>
<dbReference type="InterPro" id="IPR000873">
    <property type="entry name" value="AMP-dep_synth/lig_dom"/>
</dbReference>
<evidence type="ECO:0000259" key="1">
    <source>
        <dbReference type="Pfam" id="PF00501"/>
    </source>
</evidence>
<dbReference type="RefSeq" id="WP_344687554.1">
    <property type="nucleotide sequence ID" value="NZ_BAAAVV010000002.1"/>
</dbReference>
<keyword evidence="3" id="KW-1185">Reference proteome</keyword>
<organism evidence="2 3">
    <name type="scientific">Blastococcus jejuensis</name>
    <dbReference type="NCBI Taxonomy" id="351224"/>
    <lineage>
        <taxon>Bacteria</taxon>
        <taxon>Bacillati</taxon>
        <taxon>Actinomycetota</taxon>
        <taxon>Actinomycetes</taxon>
        <taxon>Geodermatophilales</taxon>
        <taxon>Geodermatophilaceae</taxon>
        <taxon>Blastococcus</taxon>
    </lineage>
</organism>
<dbReference type="PANTHER" id="PTHR36932:SF1">
    <property type="entry name" value="CAPSULAR POLYSACCHARIDE BIOSYNTHESIS PROTEIN"/>
    <property type="match status" value="1"/>
</dbReference>
<dbReference type="PANTHER" id="PTHR36932">
    <property type="entry name" value="CAPSULAR POLYSACCHARIDE BIOSYNTHESIS PROTEIN"/>
    <property type="match status" value="1"/>
</dbReference>
<feature type="domain" description="AMP-dependent synthetase/ligase" evidence="1">
    <location>
        <begin position="180"/>
        <end position="319"/>
    </location>
</feature>
<dbReference type="EMBL" id="BAAAVV010000002">
    <property type="protein sequence ID" value="GAA3160717.1"/>
    <property type="molecule type" value="Genomic_DNA"/>
</dbReference>
<dbReference type="SUPFAM" id="SSF56801">
    <property type="entry name" value="Acetyl-CoA synthetase-like"/>
    <property type="match status" value="1"/>
</dbReference>
<name>A0ABP6NXH2_9ACTN</name>
<protein>
    <recommendedName>
        <fullName evidence="1">AMP-dependent synthetase/ligase domain-containing protein</fullName>
    </recommendedName>
</protein>
<dbReference type="InterPro" id="IPR042099">
    <property type="entry name" value="ANL_N_sf"/>
</dbReference>
<dbReference type="Gene3D" id="3.40.50.12780">
    <property type="entry name" value="N-terminal domain of ligase-like"/>
    <property type="match status" value="1"/>
</dbReference>
<reference evidence="3" key="1">
    <citation type="journal article" date="2019" name="Int. J. Syst. Evol. Microbiol.">
        <title>The Global Catalogue of Microorganisms (GCM) 10K type strain sequencing project: providing services to taxonomists for standard genome sequencing and annotation.</title>
        <authorList>
            <consortium name="The Broad Institute Genomics Platform"/>
            <consortium name="The Broad Institute Genome Sequencing Center for Infectious Disease"/>
            <person name="Wu L."/>
            <person name="Ma J."/>
        </authorList>
    </citation>
    <scope>NUCLEOTIDE SEQUENCE [LARGE SCALE GENOMIC DNA]</scope>
    <source>
        <strain evidence="3">JCM 15614</strain>
    </source>
</reference>
<accession>A0ABP6NXH2</accession>
<evidence type="ECO:0000313" key="2">
    <source>
        <dbReference type="EMBL" id="GAA3160717.1"/>
    </source>
</evidence>